<keyword evidence="2" id="KW-0472">Membrane</keyword>
<dbReference type="SUPFAM" id="SSF56954">
    <property type="entry name" value="Outer membrane efflux proteins (OEP)"/>
    <property type="match status" value="1"/>
</dbReference>
<keyword evidence="2" id="KW-0812">Transmembrane</keyword>
<organism evidence="4 5">
    <name type="scientific">Uliginosibacterium paludis</name>
    <dbReference type="NCBI Taxonomy" id="1615952"/>
    <lineage>
        <taxon>Bacteria</taxon>
        <taxon>Pseudomonadati</taxon>
        <taxon>Pseudomonadota</taxon>
        <taxon>Betaproteobacteria</taxon>
        <taxon>Rhodocyclales</taxon>
        <taxon>Zoogloeaceae</taxon>
        <taxon>Uliginosibacterium</taxon>
    </lineage>
</organism>
<accession>A0ABV2CTL7</accession>
<dbReference type="PANTHER" id="PTHR30203">
    <property type="entry name" value="OUTER MEMBRANE CATION EFFLUX PROTEIN"/>
    <property type="match status" value="1"/>
</dbReference>
<protein>
    <submittedName>
        <fullName evidence="4">Efflux transporter outer membrane subunit</fullName>
    </submittedName>
</protein>
<reference evidence="4 5" key="1">
    <citation type="submission" date="2024-07" db="EMBL/GenBank/DDBJ databases">
        <title>Uliginosibacterium paludis KCTC:42655.</title>
        <authorList>
            <person name="Kim M.K."/>
        </authorList>
    </citation>
    <scope>NUCLEOTIDE SEQUENCE [LARGE SCALE GENOMIC DNA]</scope>
    <source>
        <strain evidence="4 5">KCTC 42655</strain>
    </source>
</reference>
<dbReference type="EMBL" id="JBEWLZ010000010">
    <property type="protein sequence ID" value="MET1491269.1"/>
    <property type="molecule type" value="Genomic_DNA"/>
</dbReference>
<sequence>MSSRIARHPAWSALLVAAALSGCKTVGPDYKAPTLGETDVPAKWTSPVDAAGAPGARAPAQKWWAELSDPALDQLVETSFSTSPSLEIAVARLKESRSLHQQANGEGQPVVSGSGGSKRAGGDSSAPATNSWFSLNSSWELDLFGAVQRGKEAAAAREEARLATLADARVSLAADVADAYLSYRACQSHVALSEADVASRESTRKLTADSVAVGFTAPYEAVRSTASVAEARTSLAASKAECQQLENLITRLTGIGRPGLMKLLAEAPTGLDRLPVPRRFDVAIPSQALMQRPDVRAAERSLAAASADIGVAEADRYPRLSFNGALGYSATSGTGSGLLSFGDWSFGPSLSLPIFDSGRRSAAVQAARARYDEAYAEFKAVARSAIQEVEDALTRYAAAHERAESARVASAQYQQYFSVVDERYRQGASNLLELENARRAMLDARQTLLGVQKERLQAWITLNRATGGAAQYEAARPATPPALSAQAAVRP</sequence>
<evidence type="ECO:0000313" key="5">
    <source>
        <dbReference type="Proteomes" id="UP001548590"/>
    </source>
</evidence>
<dbReference type="InterPro" id="IPR010131">
    <property type="entry name" value="MdtP/NodT-like"/>
</dbReference>
<comment type="subcellular location">
    <subcellularLocation>
        <location evidence="2">Cell membrane</location>
        <topology evidence="2">Lipid-anchor</topology>
    </subcellularLocation>
</comment>
<evidence type="ECO:0000313" key="4">
    <source>
        <dbReference type="EMBL" id="MET1491269.1"/>
    </source>
</evidence>
<evidence type="ECO:0000256" key="3">
    <source>
        <dbReference type="SAM" id="MobiDB-lite"/>
    </source>
</evidence>
<dbReference type="Pfam" id="PF02321">
    <property type="entry name" value="OEP"/>
    <property type="match status" value="2"/>
</dbReference>
<dbReference type="NCBIfam" id="TIGR01845">
    <property type="entry name" value="outer_NodT"/>
    <property type="match status" value="1"/>
</dbReference>
<dbReference type="PANTHER" id="PTHR30203:SF32">
    <property type="entry name" value="CATION EFFLUX SYSTEM PROTEIN CUSC"/>
    <property type="match status" value="1"/>
</dbReference>
<name>A0ABV2CTL7_9RHOO</name>
<keyword evidence="5" id="KW-1185">Reference proteome</keyword>
<comment type="similarity">
    <text evidence="1 2">Belongs to the outer membrane factor (OMF) (TC 1.B.17) family.</text>
</comment>
<dbReference type="PROSITE" id="PS51257">
    <property type="entry name" value="PROKAR_LIPOPROTEIN"/>
    <property type="match status" value="1"/>
</dbReference>
<dbReference type="Gene3D" id="1.20.1600.10">
    <property type="entry name" value="Outer membrane efflux proteins (OEP)"/>
    <property type="match status" value="1"/>
</dbReference>
<feature type="region of interest" description="Disordered" evidence="3">
    <location>
        <begin position="98"/>
        <end position="127"/>
    </location>
</feature>
<proteinExistence type="inferred from homology"/>
<gene>
    <name evidence="4" type="ORF">ABVT11_15625</name>
</gene>
<keyword evidence="2" id="KW-0564">Palmitate</keyword>
<keyword evidence="2" id="KW-1134">Transmembrane beta strand</keyword>
<keyword evidence="2" id="KW-0449">Lipoprotein</keyword>
<evidence type="ECO:0000256" key="2">
    <source>
        <dbReference type="RuleBase" id="RU362097"/>
    </source>
</evidence>
<dbReference type="Gene3D" id="2.20.200.10">
    <property type="entry name" value="Outer membrane efflux proteins (OEP)"/>
    <property type="match status" value="1"/>
</dbReference>
<dbReference type="InterPro" id="IPR003423">
    <property type="entry name" value="OMP_efflux"/>
</dbReference>
<evidence type="ECO:0000256" key="1">
    <source>
        <dbReference type="ARBA" id="ARBA00007613"/>
    </source>
</evidence>
<dbReference type="RefSeq" id="WP_345930291.1">
    <property type="nucleotide sequence ID" value="NZ_JBDIVF010000016.1"/>
</dbReference>
<dbReference type="Proteomes" id="UP001548590">
    <property type="component" value="Unassembled WGS sequence"/>
</dbReference>
<comment type="caution">
    <text evidence="4">The sequence shown here is derived from an EMBL/GenBank/DDBJ whole genome shotgun (WGS) entry which is preliminary data.</text>
</comment>